<keyword evidence="3 10" id="KW-0479">Metal-binding</keyword>
<dbReference type="GO" id="GO:0004222">
    <property type="term" value="F:metalloendopeptidase activity"/>
    <property type="evidence" value="ECO:0007669"/>
    <property type="project" value="UniProtKB-UniRule"/>
</dbReference>
<dbReference type="EC" id="3.4.24.-" evidence="11"/>
<accession>A0AA39H2I6</accession>
<evidence type="ECO:0000256" key="10">
    <source>
        <dbReference type="PROSITE-ProRule" id="PRU01211"/>
    </source>
</evidence>
<comment type="function">
    <text evidence="1">Metalloprotease.</text>
</comment>
<dbReference type="CDD" id="cd04280">
    <property type="entry name" value="ZnMc_astacin_like"/>
    <property type="match status" value="1"/>
</dbReference>
<keyword evidence="7" id="KW-0865">Zymogen</keyword>
<evidence type="ECO:0000256" key="6">
    <source>
        <dbReference type="ARBA" id="ARBA00023049"/>
    </source>
</evidence>
<dbReference type="GO" id="GO:0008270">
    <property type="term" value="F:zinc ion binding"/>
    <property type="evidence" value="ECO:0007669"/>
    <property type="project" value="UniProtKB-UniRule"/>
</dbReference>
<evidence type="ECO:0000256" key="2">
    <source>
        <dbReference type="ARBA" id="ARBA00022670"/>
    </source>
</evidence>
<proteinExistence type="predicted"/>
<evidence type="ECO:0000256" key="9">
    <source>
        <dbReference type="PROSITE-ProRule" id="PRU01005"/>
    </source>
</evidence>
<dbReference type="AlphaFoldDB" id="A0AA39H2I6"/>
<dbReference type="SMART" id="SM00254">
    <property type="entry name" value="ShKT"/>
    <property type="match status" value="1"/>
</dbReference>
<evidence type="ECO:0000256" key="5">
    <source>
        <dbReference type="ARBA" id="ARBA00022833"/>
    </source>
</evidence>
<dbReference type="SMART" id="SM00235">
    <property type="entry name" value="ZnMc"/>
    <property type="match status" value="1"/>
</dbReference>
<dbReference type="Gene3D" id="1.10.10.1940">
    <property type="match status" value="1"/>
</dbReference>
<organism evidence="14 15">
    <name type="scientific">Steinernema hermaphroditum</name>
    <dbReference type="NCBI Taxonomy" id="289476"/>
    <lineage>
        <taxon>Eukaryota</taxon>
        <taxon>Metazoa</taxon>
        <taxon>Ecdysozoa</taxon>
        <taxon>Nematoda</taxon>
        <taxon>Chromadorea</taxon>
        <taxon>Rhabditida</taxon>
        <taxon>Tylenchina</taxon>
        <taxon>Panagrolaimomorpha</taxon>
        <taxon>Strongyloidoidea</taxon>
        <taxon>Steinernematidae</taxon>
        <taxon>Steinernema</taxon>
    </lineage>
</organism>
<feature type="domain" description="Peptidase M12A" evidence="13">
    <location>
        <begin position="438"/>
        <end position="661"/>
    </location>
</feature>
<feature type="active site" evidence="10">
    <location>
        <position position="552"/>
    </location>
</feature>
<feature type="domain" description="ShKT" evidence="12">
    <location>
        <begin position="660"/>
        <end position="696"/>
    </location>
</feature>
<evidence type="ECO:0000256" key="11">
    <source>
        <dbReference type="RuleBase" id="RU361183"/>
    </source>
</evidence>
<dbReference type="InterPro" id="IPR024079">
    <property type="entry name" value="MetalloPept_cat_dom_sf"/>
</dbReference>
<protein>
    <recommendedName>
        <fullName evidence="11">Metalloendopeptidase</fullName>
        <ecNumber evidence="11">3.4.24.-</ecNumber>
    </recommendedName>
</protein>
<keyword evidence="5 10" id="KW-0862">Zinc</keyword>
<sequence length="697" mass="76715">MGSRLFLSSSVSPAIISSTYGKVSPLASNCPTCSAGSLNVYPNSNDANLVASEQKAIGSFTCTNMCICATDGTCYMIKSPTTSAVFYPFCSNGVCTTYVIINGASDSDGYLATDGSGKMFTVGQQFPNPTTTTRCSIVNKGECLLQNMVVRLEFIPLLAILFISSTHAQFFNLGNLGDQLGRTMGQLGLGNIGSMLNPQGNNGQQRQPSNPVGGITADLNNLGQRINQQVGAMMGDFFAPLPNSGIPPHVFRRIMRFCARQPDHPKCKDHPEYLPKEGTPPPPPRIGIPIVEDMFPDLTHFQLPPIPQLNLPDVLAGVPDLLKNLVPPTILGELNEIARRAILSTCQITRSCAQQKREWLVQRANIAEQEAAVHKVISPGKPQSQTDKEIELRLARTHQVKQALLNEAGLSGQVEASNDGTFQHDILLTEKQANSLLNQIGKPGRRKKRSSLFLEMTPTQTWPANQPIPYTFDQSMTSADQETVHNAIREIQSKTCLRFAYTPTKPSTAHLYYVKAPSPTYCGLSYIGRVEPANPIYLSFMCGTDWGVAIHETLHAVGLNHEQLRGDRDSFLTINWENINPQNYDFFAIADSKQFTSYGVPYDYGSIMHYNAYIASQYPSKPSMTPKINPQVNMKLMGQRNGLSQRDIEIVTKMYCMPGCVDRNVYCGAWALKQLCNAPAQKGWMLQNCQKSCGFCR</sequence>
<dbReference type="PRINTS" id="PR00480">
    <property type="entry name" value="ASTACIN"/>
</dbReference>
<feature type="binding site" evidence="10">
    <location>
        <position position="555"/>
    </location>
    <ligand>
        <name>Zn(2+)</name>
        <dbReference type="ChEBI" id="CHEBI:29105"/>
        <note>catalytic</note>
    </ligand>
</feature>
<dbReference type="Pfam" id="PF01400">
    <property type="entry name" value="Astacin"/>
    <property type="match status" value="1"/>
</dbReference>
<dbReference type="Gene3D" id="3.40.390.10">
    <property type="entry name" value="Collagenase (Catalytic Domain)"/>
    <property type="match status" value="1"/>
</dbReference>
<dbReference type="InterPro" id="IPR006026">
    <property type="entry name" value="Peptidase_Metallo"/>
</dbReference>
<dbReference type="PROSITE" id="PS51670">
    <property type="entry name" value="SHKT"/>
    <property type="match status" value="1"/>
</dbReference>
<dbReference type="PANTHER" id="PTHR10127">
    <property type="entry name" value="DISCOIDIN, CUB, EGF, LAMININ , AND ZINC METALLOPROTEASE DOMAIN CONTAINING"/>
    <property type="match status" value="1"/>
</dbReference>
<keyword evidence="2 10" id="KW-0645">Protease</keyword>
<evidence type="ECO:0000256" key="1">
    <source>
        <dbReference type="ARBA" id="ARBA00002657"/>
    </source>
</evidence>
<evidence type="ECO:0000313" key="14">
    <source>
        <dbReference type="EMBL" id="KAK0397604.1"/>
    </source>
</evidence>
<feature type="binding site" evidence="10">
    <location>
        <position position="561"/>
    </location>
    <ligand>
        <name>Zn(2+)</name>
        <dbReference type="ChEBI" id="CHEBI:29105"/>
        <note>catalytic</note>
    </ligand>
</feature>
<keyword evidence="8" id="KW-1015">Disulfide bond</keyword>
<evidence type="ECO:0000313" key="15">
    <source>
        <dbReference type="Proteomes" id="UP001175271"/>
    </source>
</evidence>
<dbReference type="InterPro" id="IPR003582">
    <property type="entry name" value="ShKT_dom"/>
</dbReference>
<dbReference type="Proteomes" id="UP001175271">
    <property type="component" value="Unassembled WGS sequence"/>
</dbReference>
<comment type="caution">
    <text evidence="14">The sequence shown here is derived from an EMBL/GenBank/DDBJ whole genome shotgun (WGS) entry which is preliminary data.</text>
</comment>
<comment type="caution">
    <text evidence="9">Lacks conserved residue(s) required for the propagation of feature annotation.</text>
</comment>
<feature type="binding site" evidence="10">
    <location>
        <position position="551"/>
    </location>
    <ligand>
        <name>Zn(2+)</name>
        <dbReference type="ChEBI" id="CHEBI:29105"/>
        <note>catalytic</note>
    </ligand>
</feature>
<dbReference type="PANTHER" id="PTHR10127:SF802">
    <property type="entry name" value="ZINC METALLOPROTEINASE NAS-10"/>
    <property type="match status" value="1"/>
</dbReference>
<dbReference type="SUPFAM" id="SSF55486">
    <property type="entry name" value="Metalloproteases ('zincins'), catalytic domain"/>
    <property type="match status" value="1"/>
</dbReference>
<evidence type="ECO:0000256" key="3">
    <source>
        <dbReference type="ARBA" id="ARBA00022723"/>
    </source>
</evidence>
<keyword evidence="4 10" id="KW-0378">Hydrolase</keyword>
<dbReference type="InterPro" id="IPR034035">
    <property type="entry name" value="Astacin-like_dom"/>
</dbReference>
<dbReference type="GO" id="GO:0006508">
    <property type="term" value="P:proteolysis"/>
    <property type="evidence" value="ECO:0007669"/>
    <property type="project" value="UniProtKB-KW"/>
</dbReference>
<dbReference type="EMBL" id="JAUCMV010000005">
    <property type="protein sequence ID" value="KAK0397604.1"/>
    <property type="molecule type" value="Genomic_DNA"/>
</dbReference>
<dbReference type="InterPro" id="IPR001506">
    <property type="entry name" value="Peptidase_M12A"/>
</dbReference>
<evidence type="ECO:0000256" key="7">
    <source>
        <dbReference type="ARBA" id="ARBA00023145"/>
    </source>
</evidence>
<dbReference type="Pfam" id="PF01549">
    <property type="entry name" value="ShK"/>
    <property type="match status" value="1"/>
</dbReference>
<dbReference type="FunFam" id="1.10.10.1870:FF:000001">
    <property type="entry name" value="Metalloendopeptidase"/>
    <property type="match status" value="1"/>
</dbReference>
<evidence type="ECO:0000259" key="13">
    <source>
        <dbReference type="PROSITE" id="PS51864"/>
    </source>
</evidence>
<dbReference type="PROSITE" id="PS51864">
    <property type="entry name" value="ASTACIN"/>
    <property type="match status" value="1"/>
</dbReference>
<evidence type="ECO:0000259" key="12">
    <source>
        <dbReference type="PROSITE" id="PS51670"/>
    </source>
</evidence>
<comment type="cofactor">
    <cofactor evidence="10 11">
        <name>Zn(2+)</name>
        <dbReference type="ChEBI" id="CHEBI:29105"/>
    </cofactor>
    <text evidence="10 11">Binds 1 zinc ion per subunit.</text>
</comment>
<gene>
    <name evidence="14" type="ORF">QR680_002189</name>
</gene>
<keyword evidence="6 10" id="KW-0482">Metalloprotease</keyword>
<evidence type="ECO:0000256" key="8">
    <source>
        <dbReference type="ARBA" id="ARBA00023157"/>
    </source>
</evidence>
<name>A0AA39H2I6_9BILA</name>
<evidence type="ECO:0000256" key="4">
    <source>
        <dbReference type="ARBA" id="ARBA00022801"/>
    </source>
</evidence>
<reference evidence="14" key="1">
    <citation type="submission" date="2023-06" db="EMBL/GenBank/DDBJ databases">
        <title>Genomic analysis of the entomopathogenic nematode Steinernema hermaphroditum.</title>
        <authorList>
            <person name="Schwarz E.M."/>
            <person name="Heppert J.K."/>
            <person name="Baniya A."/>
            <person name="Schwartz H.T."/>
            <person name="Tan C.-H."/>
            <person name="Antoshechkin I."/>
            <person name="Sternberg P.W."/>
            <person name="Goodrich-Blair H."/>
            <person name="Dillman A.R."/>
        </authorList>
    </citation>
    <scope>NUCLEOTIDE SEQUENCE</scope>
    <source>
        <strain evidence="14">PS9179</strain>
        <tissue evidence="14">Whole animal</tissue>
    </source>
</reference>
<keyword evidence="15" id="KW-1185">Reference proteome</keyword>